<protein>
    <submittedName>
        <fullName evidence="7">XPGI domain-containing protein</fullName>
    </submittedName>
</protein>
<dbReference type="InterPro" id="IPR006084">
    <property type="entry name" value="XPG/Rad2"/>
</dbReference>
<dbReference type="PANTHER" id="PTHR11081:SF9">
    <property type="entry name" value="FLAP ENDONUCLEASE 1"/>
    <property type="match status" value="1"/>
</dbReference>
<dbReference type="PANTHER" id="PTHR11081">
    <property type="entry name" value="FLAP ENDONUCLEASE FAMILY MEMBER"/>
    <property type="match status" value="1"/>
</dbReference>
<dbReference type="InterPro" id="IPR006086">
    <property type="entry name" value="XPG-I_dom"/>
</dbReference>
<evidence type="ECO:0000259" key="5">
    <source>
        <dbReference type="Pfam" id="PF00867"/>
    </source>
</evidence>
<proteinExistence type="predicted"/>
<dbReference type="Proteomes" id="UP000095280">
    <property type="component" value="Unplaced"/>
</dbReference>
<organism evidence="6 7">
    <name type="scientific">Macrostomum lignano</name>
    <dbReference type="NCBI Taxonomy" id="282301"/>
    <lineage>
        <taxon>Eukaryota</taxon>
        <taxon>Metazoa</taxon>
        <taxon>Spiralia</taxon>
        <taxon>Lophotrochozoa</taxon>
        <taxon>Platyhelminthes</taxon>
        <taxon>Rhabditophora</taxon>
        <taxon>Macrostomorpha</taxon>
        <taxon>Macrostomida</taxon>
        <taxon>Macrostomidae</taxon>
        <taxon>Macrostomum</taxon>
    </lineage>
</organism>
<accession>A0A1I8FBS0</accession>
<dbReference type="GO" id="GO:0008409">
    <property type="term" value="F:5'-3' exonuclease activity"/>
    <property type="evidence" value="ECO:0007669"/>
    <property type="project" value="TreeGrafter"/>
</dbReference>
<evidence type="ECO:0000313" key="7">
    <source>
        <dbReference type="WBParaSite" id="maker-unitig_28504-snap-gene-0.2-mRNA-1"/>
    </source>
</evidence>
<keyword evidence="6" id="KW-1185">Reference proteome</keyword>
<dbReference type="GO" id="GO:0005634">
    <property type="term" value="C:nucleus"/>
    <property type="evidence" value="ECO:0007669"/>
    <property type="project" value="TreeGrafter"/>
</dbReference>
<dbReference type="InterPro" id="IPR036279">
    <property type="entry name" value="5-3_exonuclease_C_sf"/>
</dbReference>
<keyword evidence="3" id="KW-0460">Magnesium</keyword>
<keyword evidence="2" id="KW-0540">Nuclease</keyword>
<dbReference type="GO" id="GO:0017108">
    <property type="term" value="F:5'-flap endonuclease activity"/>
    <property type="evidence" value="ECO:0007669"/>
    <property type="project" value="TreeGrafter"/>
</dbReference>
<sequence length="279" mass="31530">VEDGGGSGAHVQAPCEGDETANGQNRLLTLMGVPWLQAPSEAGGAVRGAACASGSRLRCRHRRHGRADIRAPVLLRRLTFSEAKKMPIQEFRLDKALQEMSMSQEQFVDLCILLGCDYCDSLFAASGRKRRWRFLRKYGDIDNVLKHLDKDKYQVELPFKLITRTIRIAVPENWQYQEGRRLGPSRTKPASSNSLVEENGFNEERVRRSGAKRLLKAKQTTVQGRIDSFLLVLQPPPASSRFRRPETEVPGRGWQGPALIRIRLQENSSFKRENSLNHP</sequence>
<feature type="domain" description="XPG-I" evidence="5">
    <location>
        <begin position="71"/>
        <end position="117"/>
    </location>
</feature>
<dbReference type="SUPFAM" id="SSF47807">
    <property type="entry name" value="5' to 3' exonuclease, C-terminal subdomain"/>
    <property type="match status" value="1"/>
</dbReference>
<dbReference type="Pfam" id="PF00867">
    <property type="entry name" value="XPG_I"/>
    <property type="match status" value="1"/>
</dbReference>
<evidence type="ECO:0000256" key="2">
    <source>
        <dbReference type="ARBA" id="ARBA00022759"/>
    </source>
</evidence>
<dbReference type="PRINTS" id="PR00853">
    <property type="entry name" value="XPGRADSUPER"/>
</dbReference>
<dbReference type="AlphaFoldDB" id="A0A1I8FBS0"/>
<keyword evidence="1" id="KW-0479">Metal-binding</keyword>
<evidence type="ECO:0000256" key="3">
    <source>
        <dbReference type="ARBA" id="ARBA00022842"/>
    </source>
</evidence>
<dbReference type="GO" id="GO:0046872">
    <property type="term" value="F:metal ion binding"/>
    <property type="evidence" value="ECO:0007669"/>
    <property type="project" value="UniProtKB-KW"/>
</dbReference>
<keyword evidence="2" id="KW-0378">Hydrolase</keyword>
<reference evidence="7" key="1">
    <citation type="submission" date="2016-11" db="UniProtKB">
        <authorList>
            <consortium name="WormBaseParasite"/>
        </authorList>
    </citation>
    <scope>IDENTIFICATION</scope>
</reference>
<dbReference type="SUPFAM" id="SSF88723">
    <property type="entry name" value="PIN domain-like"/>
    <property type="match status" value="1"/>
</dbReference>
<dbReference type="InterPro" id="IPR029060">
    <property type="entry name" value="PIN-like_dom_sf"/>
</dbReference>
<dbReference type="WBParaSite" id="maker-unitig_28504-snap-gene-0.2-mRNA-1">
    <property type="protein sequence ID" value="maker-unitig_28504-snap-gene-0.2-mRNA-1"/>
    <property type="gene ID" value="maker-unitig_28504-snap-gene-0.2"/>
</dbReference>
<feature type="region of interest" description="Disordered" evidence="4">
    <location>
        <begin position="180"/>
        <end position="204"/>
    </location>
</feature>
<evidence type="ECO:0000313" key="6">
    <source>
        <dbReference type="Proteomes" id="UP000095280"/>
    </source>
</evidence>
<evidence type="ECO:0000256" key="1">
    <source>
        <dbReference type="ARBA" id="ARBA00022723"/>
    </source>
</evidence>
<name>A0A1I8FBS0_9PLAT</name>
<evidence type="ECO:0000256" key="4">
    <source>
        <dbReference type="SAM" id="MobiDB-lite"/>
    </source>
</evidence>
<dbReference type="Gene3D" id="1.10.150.20">
    <property type="entry name" value="5' to 3' exonuclease, C-terminal subdomain"/>
    <property type="match status" value="1"/>
</dbReference>
<keyword evidence="2" id="KW-0255">Endonuclease</keyword>